<organism evidence="2 3">
    <name type="scientific">Rhynchophorus ferrugineus</name>
    <name type="common">Red palm weevil</name>
    <name type="synonym">Curculio ferrugineus</name>
    <dbReference type="NCBI Taxonomy" id="354439"/>
    <lineage>
        <taxon>Eukaryota</taxon>
        <taxon>Metazoa</taxon>
        <taxon>Ecdysozoa</taxon>
        <taxon>Arthropoda</taxon>
        <taxon>Hexapoda</taxon>
        <taxon>Insecta</taxon>
        <taxon>Pterygota</taxon>
        <taxon>Neoptera</taxon>
        <taxon>Endopterygota</taxon>
        <taxon>Coleoptera</taxon>
        <taxon>Polyphaga</taxon>
        <taxon>Cucujiformia</taxon>
        <taxon>Curculionidae</taxon>
        <taxon>Dryophthorinae</taxon>
        <taxon>Rhynchophorus</taxon>
    </lineage>
</organism>
<feature type="compositionally biased region" description="Basic and acidic residues" evidence="1">
    <location>
        <begin position="86"/>
        <end position="102"/>
    </location>
</feature>
<keyword evidence="3" id="KW-1185">Reference proteome</keyword>
<comment type="caution">
    <text evidence="2">The sequence shown here is derived from an EMBL/GenBank/DDBJ whole genome shotgun (WGS) entry which is preliminary data.</text>
</comment>
<evidence type="ECO:0000256" key="1">
    <source>
        <dbReference type="SAM" id="MobiDB-lite"/>
    </source>
</evidence>
<proteinExistence type="predicted"/>
<evidence type="ECO:0000313" key="2">
    <source>
        <dbReference type="EMBL" id="KAF7263683.1"/>
    </source>
</evidence>
<protein>
    <submittedName>
        <fullName evidence="2">Uncharacterized protein</fullName>
    </submittedName>
</protein>
<evidence type="ECO:0000313" key="3">
    <source>
        <dbReference type="Proteomes" id="UP000625711"/>
    </source>
</evidence>
<reference evidence="2" key="1">
    <citation type="submission" date="2020-08" db="EMBL/GenBank/DDBJ databases">
        <title>Genome sequencing and assembly of the red palm weevil Rhynchophorus ferrugineus.</title>
        <authorList>
            <person name="Dias G.B."/>
            <person name="Bergman C.M."/>
            <person name="Manee M."/>
        </authorList>
    </citation>
    <scope>NUCLEOTIDE SEQUENCE</scope>
    <source>
        <strain evidence="2">AA-2017</strain>
        <tissue evidence="2">Whole larva</tissue>
    </source>
</reference>
<dbReference type="Proteomes" id="UP000625711">
    <property type="component" value="Unassembled WGS sequence"/>
</dbReference>
<gene>
    <name evidence="2" type="ORF">GWI33_001354</name>
</gene>
<dbReference type="EMBL" id="JAACXV010020014">
    <property type="protein sequence ID" value="KAF7263683.1"/>
    <property type="molecule type" value="Genomic_DNA"/>
</dbReference>
<feature type="region of interest" description="Disordered" evidence="1">
    <location>
        <begin position="66"/>
        <end position="126"/>
    </location>
</feature>
<sequence length="155" mass="17508">AHLAGPWMRRGPLFIDTLQDLLKRIVKDGRMIIIDARTHRRHFRPFAGTLPKEQAQIFQSPLIDNPISINGTQIPPPLITRTGHKPKSDTGSRDDTAREKNVNRTARTPKPNGKSSKIRSADATNDEKTWSNVEIFSMAVREARSGRRYSACCKH</sequence>
<accession>A0A834LYC3</accession>
<feature type="non-terminal residue" evidence="2">
    <location>
        <position position="1"/>
    </location>
</feature>
<name>A0A834LYC3_RHYFE</name>
<dbReference type="AlphaFoldDB" id="A0A834LYC3"/>